<accession>A0A369Q490</accession>
<sequence>MPNKPNRRSIRLQGYDYSQEGLYFITLCCQDRICRFGEVVNGEMILNEVGKIAELCWLQIPEHFTNTVLHEFVIMPNHLHGIVKIVGAKHLSPLNDIRQEEKERENNWANRHLPHIERTIGFSQNRAKDVSQNRAKDVSLQHGTSKTIGSIVRGFKVGVTKWVRQNTDIHDLWQRNYYEHIIRDEKSYHNISQYIQNNPLNWGKDKFHS</sequence>
<evidence type="ECO:0000313" key="3">
    <source>
        <dbReference type="Proteomes" id="UP000253961"/>
    </source>
</evidence>
<protein>
    <recommendedName>
        <fullName evidence="1">Transposase IS200-like domain-containing protein</fullName>
    </recommendedName>
</protein>
<dbReference type="RefSeq" id="WP_115402315.1">
    <property type="nucleotide sequence ID" value="NZ_QPKV01000003.1"/>
</dbReference>
<organism evidence="2 3">
    <name type="scientific">Pedobacter chinensis</name>
    <dbReference type="NCBI Taxonomy" id="2282421"/>
    <lineage>
        <taxon>Bacteria</taxon>
        <taxon>Pseudomonadati</taxon>
        <taxon>Bacteroidota</taxon>
        <taxon>Sphingobacteriia</taxon>
        <taxon>Sphingobacteriales</taxon>
        <taxon>Sphingobacteriaceae</taxon>
        <taxon>Pedobacter</taxon>
    </lineage>
</organism>
<dbReference type="GO" id="GO:0043565">
    <property type="term" value="F:sequence-specific DNA binding"/>
    <property type="evidence" value="ECO:0007669"/>
    <property type="project" value="TreeGrafter"/>
</dbReference>
<dbReference type="Gene3D" id="3.30.70.1290">
    <property type="entry name" value="Transposase IS200-like"/>
    <property type="match status" value="1"/>
</dbReference>
<dbReference type="AlphaFoldDB" id="A0A369Q490"/>
<name>A0A369Q490_9SPHI</name>
<evidence type="ECO:0000259" key="1">
    <source>
        <dbReference type="SMART" id="SM01321"/>
    </source>
</evidence>
<reference evidence="2 3" key="1">
    <citation type="submission" date="2018-07" db="EMBL/GenBank/DDBJ databases">
        <title>Pedobacter sp. nov., isolated from soil.</title>
        <authorList>
            <person name="Zhou L.Y."/>
            <person name="Du Z.J."/>
        </authorList>
    </citation>
    <scope>NUCLEOTIDE SEQUENCE [LARGE SCALE GENOMIC DNA]</scope>
    <source>
        <strain evidence="2 3">JDX94</strain>
    </source>
</reference>
<feature type="domain" description="Transposase IS200-like" evidence="1">
    <location>
        <begin position="18"/>
        <end position="198"/>
    </location>
</feature>
<dbReference type="InterPro" id="IPR052715">
    <property type="entry name" value="RAYT_transposase"/>
</dbReference>
<gene>
    <name evidence="2" type="ORF">DU508_08080</name>
</gene>
<proteinExistence type="predicted"/>
<comment type="caution">
    <text evidence="2">The sequence shown here is derived from an EMBL/GenBank/DDBJ whole genome shotgun (WGS) entry which is preliminary data.</text>
</comment>
<dbReference type="PANTHER" id="PTHR36966:SF1">
    <property type="entry name" value="REP-ASSOCIATED TYROSINE TRANSPOSASE"/>
    <property type="match status" value="1"/>
</dbReference>
<dbReference type="InterPro" id="IPR036515">
    <property type="entry name" value="Transposase_17_sf"/>
</dbReference>
<dbReference type="EMBL" id="QPKV01000003">
    <property type="protein sequence ID" value="RDC57138.1"/>
    <property type="molecule type" value="Genomic_DNA"/>
</dbReference>
<dbReference type="InterPro" id="IPR002686">
    <property type="entry name" value="Transposase_17"/>
</dbReference>
<evidence type="ECO:0000313" key="2">
    <source>
        <dbReference type="EMBL" id="RDC57138.1"/>
    </source>
</evidence>
<keyword evidence="3" id="KW-1185">Reference proteome</keyword>
<dbReference type="GO" id="GO:0004803">
    <property type="term" value="F:transposase activity"/>
    <property type="evidence" value="ECO:0007669"/>
    <property type="project" value="InterPro"/>
</dbReference>
<dbReference type="OrthoDB" id="9794403at2"/>
<dbReference type="Proteomes" id="UP000253961">
    <property type="component" value="Unassembled WGS sequence"/>
</dbReference>
<dbReference type="SMART" id="SM01321">
    <property type="entry name" value="Y1_Tnp"/>
    <property type="match status" value="1"/>
</dbReference>
<dbReference type="GO" id="GO:0006313">
    <property type="term" value="P:DNA transposition"/>
    <property type="evidence" value="ECO:0007669"/>
    <property type="project" value="InterPro"/>
</dbReference>
<dbReference type="SUPFAM" id="SSF143422">
    <property type="entry name" value="Transposase IS200-like"/>
    <property type="match status" value="1"/>
</dbReference>
<dbReference type="PANTHER" id="PTHR36966">
    <property type="entry name" value="REP-ASSOCIATED TYROSINE TRANSPOSASE"/>
    <property type="match status" value="1"/>
</dbReference>